<dbReference type="AlphaFoldDB" id="A0A1Y5TIL5"/>
<dbReference type="Gene3D" id="3.40.50.850">
    <property type="entry name" value="Isochorismatase-like"/>
    <property type="match status" value="1"/>
</dbReference>
<evidence type="ECO:0000259" key="2">
    <source>
        <dbReference type="Pfam" id="PF00857"/>
    </source>
</evidence>
<dbReference type="PANTHER" id="PTHR43540:SF1">
    <property type="entry name" value="ISOCHORISMATASE HYDROLASE"/>
    <property type="match status" value="1"/>
</dbReference>
<dbReference type="InterPro" id="IPR036380">
    <property type="entry name" value="Isochorismatase-like_sf"/>
</dbReference>
<evidence type="ECO:0000256" key="1">
    <source>
        <dbReference type="ARBA" id="ARBA00022801"/>
    </source>
</evidence>
<dbReference type="SUPFAM" id="SSF52499">
    <property type="entry name" value="Isochorismatase-like hydrolases"/>
    <property type="match status" value="1"/>
</dbReference>
<dbReference type="RefSeq" id="WP_085893792.1">
    <property type="nucleotide sequence ID" value="NZ_FWFL01000012.1"/>
</dbReference>
<dbReference type="GO" id="GO:0016787">
    <property type="term" value="F:hydrolase activity"/>
    <property type="evidence" value="ECO:0007669"/>
    <property type="project" value="UniProtKB-KW"/>
</dbReference>
<dbReference type="EMBL" id="FWFL01000012">
    <property type="protein sequence ID" value="SLN65169.1"/>
    <property type="molecule type" value="Genomic_DNA"/>
</dbReference>
<proteinExistence type="predicted"/>
<gene>
    <name evidence="3" type="ORF">PEL8287_03589</name>
</gene>
<protein>
    <submittedName>
        <fullName evidence="3">Nicotinamidase/pyrazinamidase</fullName>
    </submittedName>
</protein>
<dbReference type="CDD" id="cd00431">
    <property type="entry name" value="cysteine_hydrolases"/>
    <property type="match status" value="1"/>
</dbReference>
<sequence length="208" mass="22508">MTPAALILLIFGALTLWVTFTIRYIRRPTQGPAIAPRPGSALLLVDLQGVFWNDAHYDAQTRARVEAAVLREVALARQKDQPVIVLRHEWSTLSTRLLARLTMNGEAIRGTAGTGLAPPFSEVADQLVIKRVQDGFETGELDVVLRVLRIGTLKIAGLDGEHCVAKTAQAALNRGYDVALIRDGIASIHPDRFAAATEALSGQGARLI</sequence>
<evidence type="ECO:0000313" key="3">
    <source>
        <dbReference type="EMBL" id="SLN65169.1"/>
    </source>
</evidence>
<feature type="domain" description="Isochorismatase-like" evidence="2">
    <location>
        <begin position="40"/>
        <end position="207"/>
    </location>
</feature>
<organism evidence="3 4">
    <name type="scientific">Roseovarius litorisediminis</name>
    <dbReference type="NCBI Taxonomy" id="1312363"/>
    <lineage>
        <taxon>Bacteria</taxon>
        <taxon>Pseudomonadati</taxon>
        <taxon>Pseudomonadota</taxon>
        <taxon>Alphaproteobacteria</taxon>
        <taxon>Rhodobacterales</taxon>
        <taxon>Roseobacteraceae</taxon>
        <taxon>Roseovarius</taxon>
    </lineage>
</organism>
<dbReference type="OrthoDB" id="9807387at2"/>
<dbReference type="Proteomes" id="UP000193827">
    <property type="component" value="Unassembled WGS sequence"/>
</dbReference>
<dbReference type="InterPro" id="IPR050272">
    <property type="entry name" value="Isochorismatase-like_hydrls"/>
</dbReference>
<dbReference type="PANTHER" id="PTHR43540">
    <property type="entry name" value="PEROXYUREIDOACRYLATE/UREIDOACRYLATE AMIDOHYDROLASE-RELATED"/>
    <property type="match status" value="1"/>
</dbReference>
<dbReference type="InterPro" id="IPR000868">
    <property type="entry name" value="Isochorismatase-like_dom"/>
</dbReference>
<dbReference type="Pfam" id="PF00857">
    <property type="entry name" value="Isochorismatase"/>
    <property type="match status" value="1"/>
</dbReference>
<keyword evidence="4" id="KW-1185">Reference proteome</keyword>
<reference evidence="3 4" key="1">
    <citation type="submission" date="2017-03" db="EMBL/GenBank/DDBJ databases">
        <authorList>
            <person name="Afonso C.L."/>
            <person name="Miller P.J."/>
            <person name="Scott M.A."/>
            <person name="Spackman E."/>
            <person name="Goraichik I."/>
            <person name="Dimitrov K.M."/>
            <person name="Suarez D.L."/>
            <person name="Swayne D.E."/>
        </authorList>
    </citation>
    <scope>NUCLEOTIDE SEQUENCE [LARGE SCALE GENOMIC DNA]</scope>
    <source>
        <strain evidence="3 4">CECT 8287</strain>
    </source>
</reference>
<evidence type="ECO:0000313" key="4">
    <source>
        <dbReference type="Proteomes" id="UP000193827"/>
    </source>
</evidence>
<name>A0A1Y5TIL5_9RHOB</name>
<keyword evidence="1" id="KW-0378">Hydrolase</keyword>
<accession>A0A1Y5TIL5</accession>